<dbReference type="InterPro" id="IPR050471">
    <property type="entry name" value="AB_hydrolase"/>
</dbReference>
<dbReference type="KEGG" id="kim:G3T16_06175"/>
<dbReference type="Gene3D" id="3.40.50.1820">
    <property type="entry name" value="alpha/beta hydrolase"/>
    <property type="match status" value="1"/>
</dbReference>
<dbReference type="SUPFAM" id="SSF53474">
    <property type="entry name" value="alpha/beta-Hydrolases"/>
    <property type="match status" value="1"/>
</dbReference>
<dbReference type="AlphaFoldDB" id="A0A6C0TZ43"/>
<dbReference type="EMBL" id="CP048711">
    <property type="protein sequence ID" value="QIB65046.1"/>
    <property type="molecule type" value="Genomic_DNA"/>
</dbReference>
<dbReference type="InterPro" id="IPR000073">
    <property type="entry name" value="AB_hydrolase_1"/>
</dbReference>
<dbReference type="GO" id="GO:0004806">
    <property type="term" value="F:triacylglycerol lipase activity"/>
    <property type="evidence" value="ECO:0007669"/>
    <property type="project" value="TreeGrafter"/>
</dbReference>
<reference evidence="2 3" key="1">
    <citation type="submission" date="2020-02" db="EMBL/GenBank/DDBJ databases">
        <title>Genome sequencing for Kineobactrum sp. M2.</title>
        <authorList>
            <person name="Park S.-J."/>
        </authorList>
    </citation>
    <scope>NUCLEOTIDE SEQUENCE [LARGE SCALE GENOMIC DNA]</scope>
    <source>
        <strain evidence="2 3">M2</strain>
    </source>
</reference>
<feature type="domain" description="AB hydrolase-1" evidence="1">
    <location>
        <begin position="25"/>
        <end position="249"/>
    </location>
</feature>
<dbReference type="PANTHER" id="PTHR43433">
    <property type="entry name" value="HYDROLASE, ALPHA/BETA FOLD FAMILY PROTEIN"/>
    <property type="match status" value="1"/>
</dbReference>
<accession>A0A6C0TZ43</accession>
<dbReference type="PANTHER" id="PTHR43433:SF5">
    <property type="entry name" value="AB HYDROLASE-1 DOMAIN-CONTAINING PROTEIN"/>
    <property type="match status" value="1"/>
</dbReference>
<keyword evidence="2" id="KW-0378">Hydrolase</keyword>
<gene>
    <name evidence="2" type="ORF">G3T16_06175</name>
</gene>
<organism evidence="2 3">
    <name type="scientific">Kineobactrum salinum</name>
    <dbReference type="NCBI Taxonomy" id="2708301"/>
    <lineage>
        <taxon>Bacteria</taxon>
        <taxon>Pseudomonadati</taxon>
        <taxon>Pseudomonadota</taxon>
        <taxon>Gammaproteobacteria</taxon>
        <taxon>Cellvibrionales</taxon>
        <taxon>Halieaceae</taxon>
        <taxon>Kineobactrum</taxon>
    </lineage>
</organism>
<dbReference type="InterPro" id="IPR029058">
    <property type="entry name" value="AB_hydrolase_fold"/>
</dbReference>
<dbReference type="Pfam" id="PF00561">
    <property type="entry name" value="Abhydrolase_1"/>
    <property type="match status" value="1"/>
</dbReference>
<dbReference type="PRINTS" id="PR00111">
    <property type="entry name" value="ABHYDROLASE"/>
</dbReference>
<name>A0A6C0TZ43_9GAMM</name>
<evidence type="ECO:0000313" key="3">
    <source>
        <dbReference type="Proteomes" id="UP000477680"/>
    </source>
</evidence>
<evidence type="ECO:0000313" key="2">
    <source>
        <dbReference type="EMBL" id="QIB65046.1"/>
    </source>
</evidence>
<dbReference type="RefSeq" id="WP_163494293.1">
    <property type="nucleotide sequence ID" value="NZ_CP048711.1"/>
</dbReference>
<proteinExistence type="predicted"/>
<sequence length="267" mass="29038">MNNDQLEHYKVPPLDIAVRLVGIGPPLIMFHGAEGDHRIYDNLQDALGSSVTAVSFDQRDCGRTEYTGLAQPYTLKDVAYDAVRLMDVLGYRKAHVLGNSIGGILAQLMACHWPERVDRLVLGLTWPADERLPDLNPEGLAKRAEYSAMGEAGLRPMAELMSSADYVSAHPEILKELAELSSGQEAEARERRMAALSVPSLADPGSIPHKTLVIGGEDDQMVPVDVTRQLASKIPLSEFKVLKGAGHLAARQYPGELASMIADFLNA</sequence>
<keyword evidence="3" id="KW-1185">Reference proteome</keyword>
<protein>
    <submittedName>
        <fullName evidence="2">Alpha/beta hydrolase</fullName>
    </submittedName>
</protein>
<evidence type="ECO:0000259" key="1">
    <source>
        <dbReference type="Pfam" id="PF00561"/>
    </source>
</evidence>
<dbReference type="GO" id="GO:0046503">
    <property type="term" value="P:glycerolipid catabolic process"/>
    <property type="evidence" value="ECO:0007669"/>
    <property type="project" value="TreeGrafter"/>
</dbReference>
<dbReference type="Proteomes" id="UP000477680">
    <property type="component" value="Chromosome"/>
</dbReference>